<dbReference type="GO" id="GO:0008168">
    <property type="term" value="F:methyltransferase activity"/>
    <property type="evidence" value="ECO:0007669"/>
    <property type="project" value="UniProtKB-KW"/>
</dbReference>
<dbReference type="OrthoDB" id="214902at2"/>
<reference evidence="2" key="1">
    <citation type="submission" date="2016-11" db="EMBL/GenBank/DDBJ databases">
        <authorList>
            <person name="Jaros S."/>
            <person name="Januszkiewicz K."/>
            <person name="Wedrychowicz H."/>
        </authorList>
    </citation>
    <scope>NUCLEOTIDE SEQUENCE [LARGE SCALE GENOMIC DNA]</scope>
    <source>
        <strain evidence="2">Y48</strain>
    </source>
</reference>
<dbReference type="SUPFAM" id="SSF159894">
    <property type="entry name" value="YgaC/TfoX-N like"/>
    <property type="match status" value="1"/>
</dbReference>
<dbReference type="EMBL" id="CP018082">
    <property type="protein sequence ID" value="APE36501.1"/>
    <property type="molecule type" value="Genomic_DNA"/>
</dbReference>
<accession>A0A1J0VWW0</accession>
<organism evidence="2 3">
    <name type="scientific">Nocardia mangyaensis</name>
    <dbReference type="NCBI Taxonomy" id="2213200"/>
    <lineage>
        <taxon>Bacteria</taxon>
        <taxon>Bacillati</taxon>
        <taxon>Actinomycetota</taxon>
        <taxon>Actinomycetes</taxon>
        <taxon>Mycobacteriales</taxon>
        <taxon>Nocardiaceae</taxon>
        <taxon>Nocardia</taxon>
    </lineage>
</organism>
<dbReference type="GO" id="GO:0032259">
    <property type="term" value="P:methylation"/>
    <property type="evidence" value="ECO:0007669"/>
    <property type="project" value="UniProtKB-KW"/>
</dbReference>
<feature type="domain" description="TfoX N-terminal" evidence="1">
    <location>
        <begin position="14"/>
        <end position="102"/>
    </location>
</feature>
<sequence length="111" mass="12195">MAYDEELAERIRECLDPAPDFVEKKMFGGLAFLIGGNMAVAVTGEDGLMVRVERAEFDALLDAPTATPMMMGAREMTGWILVTTAALDDAAVLREWVGRGVSYARTLPRKR</sequence>
<dbReference type="Pfam" id="PF04993">
    <property type="entry name" value="TfoX_N"/>
    <property type="match status" value="1"/>
</dbReference>
<keyword evidence="2" id="KW-0489">Methyltransferase</keyword>
<gene>
    <name evidence="2" type="ORF">BOX37_24105</name>
</gene>
<evidence type="ECO:0000259" key="1">
    <source>
        <dbReference type="Pfam" id="PF04993"/>
    </source>
</evidence>
<dbReference type="KEGG" id="nsl:BOX37_24105"/>
<keyword evidence="2" id="KW-0808">Transferase</keyword>
<evidence type="ECO:0000313" key="3">
    <source>
        <dbReference type="Proteomes" id="UP000183810"/>
    </source>
</evidence>
<name>A0A1J0VWW0_9NOCA</name>
<evidence type="ECO:0000313" key="2">
    <source>
        <dbReference type="EMBL" id="APE36501.1"/>
    </source>
</evidence>
<keyword evidence="3" id="KW-1185">Reference proteome</keyword>
<proteinExistence type="predicted"/>
<dbReference type="Gene3D" id="3.30.1460.30">
    <property type="entry name" value="YgaC/TfoX-N like chaperone"/>
    <property type="match status" value="1"/>
</dbReference>
<dbReference type="RefSeq" id="WP_071929684.1">
    <property type="nucleotide sequence ID" value="NZ_CP018082.1"/>
</dbReference>
<dbReference type="InterPro" id="IPR007076">
    <property type="entry name" value="TfoX_N"/>
</dbReference>
<dbReference type="AlphaFoldDB" id="A0A1J0VWW0"/>
<dbReference type="Proteomes" id="UP000183810">
    <property type="component" value="Chromosome"/>
</dbReference>
<protein>
    <submittedName>
        <fullName evidence="2">RNA methyltransferase</fullName>
    </submittedName>
</protein>